<proteinExistence type="inferred from homology"/>
<dbReference type="SFLD" id="SFLDG01383">
    <property type="entry name" value="cyclic_pyranopterin_phosphate"/>
    <property type="match status" value="1"/>
</dbReference>
<dbReference type="NCBIfam" id="TIGR02666">
    <property type="entry name" value="moaA"/>
    <property type="match status" value="1"/>
</dbReference>
<dbReference type="SFLD" id="SFLDS00029">
    <property type="entry name" value="Radical_SAM"/>
    <property type="match status" value="1"/>
</dbReference>
<dbReference type="OMA" id="QMSECFC"/>
<dbReference type="VEuPathDB" id="AmoebaDB:DICPUDRAFT_31087"/>
<dbReference type="GO" id="GO:0006777">
    <property type="term" value="P:Mo-molybdopterin cofactor biosynthetic process"/>
    <property type="evidence" value="ECO:0000318"/>
    <property type="project" value="GO_Central"/>
</dbReference>
<evidence type="ECO:0000313" key="13">
    <source>
        <dbReference type="Proteomes" id="UP000001064"/>
    </source>
</evidence>
<keyword evidence="10" id="KW-0456">Lyase</keyword>
<dbReference type="Proteomes" id="UP000001064">
    <property type="component" value="Unassembled WGS sequence"/>
</dbReference>
<protein>
    <recommendedName>
        <fullName evidence="11">Radical SAM core domain-containing protein</fullName>
    </recommendedName>
</protein>
<evidence type="ECO:0000313" key="12">
    <source>
        <dbReference type="EMBL" id="EGC36910.1"/>
    </source>
</evidence>
<keyword evidence="7" id="KW-0411">Iron-sulfur</keyword>
<dbReference type="Pfam" id="PF04055">
    <property type="entry name" value="Radical_SAM"/>
    <property type="match status" value="1"/>
</dbReference>
<name>F0ZGM0_DICPU</name>
<keyword evidence="4" id="KW-0479">Metal-binding</keyword>
<keyword evidence="8" id="KW-0342">GTP-binding</keyword>
<dbReference type="Gene3D" id="3.20.20.70">
    <property type="entry name" value="Aldolase class I"/>
    <property type="match status" value="1"/>
</dbReference>
<dbReference type="KEGG" id="dpp:DICPUDRAFT_31087"/>
<evidence type="ECO:0000256" key="10">
    <source>
        <dbReference type="ARBA" id="ARBA00023239"/>
    </source>
</evidence>
<dbReference type="eggNOG" id="KOG2876">
    <property type="taxonomic scope" value="Eukaryota"/>
</dbReference>
<dbReference type="SMART" id="SM00729">
    <property type="entry name" value="Elp3"/>
    <property type="match status" value="1"/>
</dbReference>
<evidence type="ECO:0000256" key="7">
    <source>
        <dbReference type="ARBA" id="ARBA00023014"/>
    </source>
</evidence>
<evidence type="ECO:0000256" key="4">
    <source>
        <dbReference type="ARBA" id="ARBA00022723"/>
    </source>
</evidence>
<dbReference type="PANTHER" id="PTHR22960">
    <property type="entry name" value="MOLYBDOPTERIN COFACTOR SYNTHESIS PROTEIN A"/>
    <property type="match status" value="1"/>
</dbReference>
<evidence type="ECO:0000256" key="9">
    <source>
        <dbReference type="ARBA" id="ARBA00023150"/>
    </source>
</evidence>
<dbReference type="InterPro" id="IPR013483">
    <property type="entry name" value="MoaA"/>
</dbReference>
<dbReference type="RefSeq" id="XP_003286553.1">
    <property type="nucleotide sequence ID" value="XM_003286505.1"/>
</dbReference>
<keyword evidence="13" id="KW-1185">Reference proteome</keyword>
<keyword evidence="3" id="KW-0949">S-adenosyl-L-methionine</keyword>
<dbReference type="GeneID" id="10503966"/>
<dbReference type="GO" id="GO:0046872">
    <property type="term" value="F:metal ion binding"/>
    <property type="evidence" value="ECO:0007669"/>
    <property type="project" value="UniProtKB-KW"/>
</dbReference>
<evidence type="ECO:0000256" key="8">
    <source>
        <dbReference type="ARBA" id="ARBA00023134"/>
    </source>
</evidence>
<keyword evidence="5" id="KW-0547">Nucleotide-binding</keyword>
<evidence type="ECO:0000256" key="3">
    <source>
        <dbReference type="ARBA" id="ARBA00022691"/>
    </source>
</evidence>
<evidence type="ECO:0000256" key="1">
    <source>
        <dbReference type="ARBA" id="ARBA00005046"/>
    </source>
</evidence>
<feature type="domain" description="Radical SAM core" evidence="11">
    <location>
        <begin position="73"/>
        <end position="288"/>
    </location>
</feature>
<keyword evidence="2" id="KW-0004">4Fe-4S</keyword>
<dbReference type="GO" id="GO:0061798">
    <property type="term" value="F:GTP 3',8'-cyclase activity"/>
    <property type="evidence" value="ECO:0000318"/>
    <property type="project" value="GO_Central"/>
</dbReference>
<dbReference type="InterPro" id="IPR007197">
    <property type="entry name" value="rSAM"/>
</dbReference>
<evidence type="ECO:0000256" key="2">
    <source>
        <dbReference type="ARBA" id="ARBA00022485"/>
    </source>
</evidence>
<dbReference type="GO" id="GO:0061799">
    <property type="term" value="F:cyclic pyranopterin monophosphate synthase activity"/>
    <property type="evidence" value="ECO:0000318"/>
    <property type="project" value="GO_Central"/>
</dbReference>
<dbReference type="InterPro" id="IPR010505">
    <property type="entry name" value="MoaA_twitch"/>
</dbReference>
<dbReference type="CDD" id="cd01335">
    <property type="entry name" value="Radical_SAM"/>
    <property type="match status" value="1"/>
</dbReference>
<comment type="pathway">
    <text evidence="1">Cofactor biosynthesis; molybdopterin biosynthesis.</text>
</comment>
<reference evidence="13" key="1">
    <citation type="journal article" date="2011" name="Genome Biol.">
        <title>Comparative genomics of the social amoebae Dictyostelium discoideum and Dictyostelium purpureum.</title>
        <authorList>
            <consortium name="US DOE Joint Genome Institute (JGI-PGF)"/>
            <person name="Sucgang R."/>
            <person name="Kuo A."/>
            <person name="Tian X."/>
            <person name="Salerno W."/>
            <person name="Parikh A."/>
            <person name="Feasley C.L."/>
            <person name="Dalin E."/>
            <person name="Tu H."/>
            <person name="Huang E."/>
            <person name="Barry K."/>
            <person name="Lindquist E."/>
            <person name="Shapiro H."/>
            <person name="Bruce D."/>
            <person name="Schmutz J."/>
            <person name="Salamov A."/>
            <person name="Fey P."/>
            <person name="Gaudet P."/>
            <person name="Anjard C."/>
            <person name="Babu M.M."/>
            <person name="Basu S."/>
            <person name="Bushmanova Y."/>
            <person name="van der Wel H."/>
            <person name="Katoh-Kurasawa M."/>
            <person name="Dinh C."/>
            <person name="Coutinho P.M."/>
            <person name="Saito T."/>
            <person name="Elias M."/>
            <person name="Schaap P."/>
            <person name="Kay R.R."/>
            <person name="Henrissat B."/>
            <person name="Eichinger L."/>
            <person name="Rivero F."/>
            <person name="Putnam N.H."/>
            <person name="West C.M."/>
            <person name="Loomis W.F."/>
            <person name="Chisholm R.L."/>
            <person name="Shaulsky G."/>
            <person name="Strassmann J.E."/>
            <person name="Queller D.C."/>
            <person name="Kuspa A."/>
            <person name="Grigoriev I.V."/>
        </authorList>
    </citation>
    <scope>NUCLEOTIDE SEQUENCE [LARGE SCALE GENOMIC DNA]</scope>
    <source>
        <strain evidence="13">QSDP1</strain>
    </source>
</reference>
<dbReference type="InParanoid" id="F0ZGM0"/>
<dbReference type="AlphaFoldDB" id="F0ZGM0"/>
<evidence type="ECO:0000256" key="6">
    <source>
        <dbReference type="ARBA" id="ARBA00023004"/>
    </source>
</evidence>
<dbReference type="SUPFAM" id="SSF102114">
    <property type="entry name" value="Radical SAM enzymes"/>
    <property type="match status" value="1"/>
</dbReference>
<dbReference type="GO" id="GO:0005525">
    <property type="term" value="F:GTP binding"/>
    <property type="evidence" value="ECO:0007669"/>
    <property type="project" value="UniProtKB-KW"/>
</dbReference>
<dbReference type="InterPro" id="IPR013785">
    <property type="entry name" value="Aldolase_TIM"/>
</dbReference>
<gene>
    <name evidence="12" type="ORF">DICPUDRAFT_31087</name>
</gene>
<dbReference type="InterPro" id="IPR058240">
    <property type="entry name" value="rSAM_sf"/>
</dbReference>
<dbReference type="CDD" id="cd21117">
    <property type="entry name" value="Twitch_MoaA"/>
    <property type="match status" value="1"/>
</dbReference>
<sequence length="395" mass="45455">MIKLFRPLTKNIVINSITKSPTSIVFINNNNNNNDGFKNKRYFTTNNNLENNNSTIDKNSNNIIDKNKILTDKFNRHHTYLRISLIDTCNLKCLYCHPEEGFIKQQQDKLLTAEEIIRLSKLFVSAGVNKIRFTGGEPLVRKEIDKIIEEVGKIKGIEKIGITTNGILLNRKLENMYKSGVNLFNISLDTLDPKKFMLITKRLGWERVMKSIEETLKLDNVKVKINCVVMKDLNDMEINDFVEMTRNKPVEIRFIEMMPFTGNKWSDQKFVSYQDMIKIIKEKFPTFEKYTEEEANNTSKTYHVPGFKGKIGFITSMSEHFCSSCNRLRITADGNIKVCLFDNAEVSLRDQIRNGATDEDLLKIINAAVLKKKASHAGMYEISKNENRPMILIGG</sequence>
<accession>F0ZGM0</accession>
<dbReference type="NCBIfam" id="NF001199">
    <property type="entry name" value="PRK00164.2-1"/>
    <property type="match status" value="1"/>
</dbReference>
<dbReference type="EMBL" id="GL871013">
    <property type="protein sequence ID" value="EGC36910.1"/>
    <property type="molecule type" value="Genomic_DNA"/>
</dbReference>
<dbReference type="SFLD" id="SFLDG01386">
    <property type="entry name" value="main_SPASM_domain-containing"/>
    <property type="match status" value="1"/>
</dbReference>
<dbReference type="PROSITE" id="PS51918">
    <property type="entry name" value="RADICAL_SAM"/>
    <property type="match status" value="1"/>
</dbReference>
<dbReference type="Pfam" id="PF06463">
    <property type="entry name" value="Mob_synth_C"/>
    <property type="match status" value="1"/>
</dbReference>
<organism evidence="12 13">
    <name type="scientific">Dictyostelium purpureum</name>
    <name type="common">Slime mold</name>
    <dbReference type="NCBI Taxonomy" id="5786"/>
    <lineage>
        <taxon>Eukaryota</taxon>
        <taxon>Amoebozoa</taxon>
        <taxon>Evosea</taxon>
        <taxon>Eumycetozoa</taxon>
        <taxon>Dictyostelia</taxon>
        <taxon>Dictyosteliales</taxon>
        <taxon>Dictyosteliaceae</taxon>
        <taxon>Dictyostelium</taxon>
    </lineage>
</organism>
<dbReference type="InterPro" id="IPR040064">
    <property type="entry name" value="MoaA-like"/>
</dbReference>
<keyword evidence="9" id="KW-0501">Molybdenum cofactor biosynthesis</keyword>
<dbReference type="PANTHER" id="PTHR22960:SF0">
    <property type="entry name" value="MOLYBDENUM COFACTOR BIOSYNTHESIS PROTEIN 1"/>
    <property type="match status" value="1"/>
</dbReference>
<dbReference type="InterPro" id="IPR050105">
    <property type="entry name" value="MoCo_biosynth_MoaA/MoaC"/>
</dbReference>
<dbReference type="InterPro" id="IPR006638">
    <property type="entry name" value="Elp3/MiaA/NifB-like_rSAM"/>
</dbReference>
<dbReference type="HAMAP" id="MF_01225_B">
    <property type="entry name" value="MoaA_B"/>
    <property type="match status" value="1"/>
</dbReference>
<dbReference type="STRING" id="5786.F0ZGM0"/>
<dbReference type="OrthoDB" id="429626at2759"/>
<dbReference type="GO" id="GO:0051539">
    <property type="term" value="F:4 iron, 4 sulfur cluster binding"/>
    <property type="evidence" value="ECO:0007669"/>
    <property type="project" value="UniProtKB-KW"/>
</dbReference>
<dbReference type="SFLD" id="SFLDG01067">
    <property type="entry name" value="SPASM/twitch_domain_containing"/>
    <property type="match status" value="1"/>
</dbReference>
<evidence type="ECO:0000259" key="11">
    <source>
        <dbReference type="PROSITE" id="PS51918"/>
    </source>
</evidence>
<dbReference type="FunCoup" id="F0ZGM0">
    <property type="interactions" value="146"/>
</dbReference>
<evidence type="ECO:0000256" key="5">
    <source>
        <dbReference type="ARBA" id="ARBA00022741"/>
    </source>
</evidence>
<keyword evidence="6" id="KW-0408">Iron</keyword>